<dbReference type="RefSeq" id="WP_379764997.1">
    <property type="nucleotide sequence ID" value="NZ_JBHSCL010000007.1"/>
</dbReference>
<organism evidence="2 3">
    <name type="scientific">Flagellimonas marina</name>
    <dbReference type="NCBI Taxonomy" id="1775168"/>
    <lineage>
        <taxon>Bacteria</taxon>
        <taxon>Pseudomonadati</taxon>
        <taxon>Bacteroidota</taxon>
        <taxon>Flavobacteriia</taxon>
        <taxon>Flavobacteriales</taxon>
        <taxon>Flavobacteriaceae</taxon>
        <taxon>Flagellimonas</taxon>
    </lineage>
</organism>
<evidence type="ECO:0000259" key="1">
    <source>
        <dbReference type="Pfam" id="PF12867"/>
    </source>
</evidence>
<proteinExistence type="predicted"/>
<evidence type="ECO:0000313" key="3">
    <source>
        <dbReference type="Proteomes" id="UP001595841"/>
    </source>
</evidence>
<protein>
    <submittedName>
        <fullName evidence="2">DinB family protein</fullName>
    </submittedName>
</protein>
<dbReference type="Gene3D" id="1.20.120.450">
    <property type="entry name" value="dinb family like domain"/>
    <property type="match status" value="1"/>
</dbReference>
<evidence type="ECO:0000313" key="2">
    <source>
        <dbReference type="EMBL" id="MFC4220959.1"/>
    </source>
</evidence>
<accession>A0ABV8PN66</accession>
<feature type="domain" description="DinB-like" evidence="1">
    <location>
        <begin position="42"/>
        <end position="174"/>
    </location>
</feature>
<dbReference type="Proteomes" id="UP001595841">
    <property type="component" value="Unassembled WGS sequence"/>
</dbReference>
<comment type="caution">
    <text evidence="2">The sequence shown here is derived from an EMBL/GenBank/DDBJ whole genome shotgun (WGS) entry which is preliminary data.</text>
</comment>
<reference evidence="3" key="1">
    <citation type="journal article" date="2019" name="Int. J. Syst. Evol. Microbiol.">
        <title>The Global Catalogue of Microorganisms (GCM) 10K type strain sequencing project: providing services to taxonomists for standard genome sequencing and annotation.</title>
        <authorList>
            <consortium name="The Broad Institute Genomics Platform"/>
            <consortium name="The Broad Institute Genome Sequencing Center for Infectious Disease"/>
            <person name="Wu L."/>
            <person name="Ma J."/>
        </authorList>
    </citation>
    <scope>NUCLEOTIDE SEQUENCE [LARGE SCALE GENOMIC DNA]</scope>
    <source>
        <strain evidence="3">CGMCC 1.15774</strain>
    </source>
</reference>
<sequence>MRYIKKPVKGEYPEYSHIYMDLLEDDGMVLKHLWENFVKIKEFVYALPKEKLEYRYADDKWTIKEILVHLIDDERIFAYRALRYARNDDTPLHGFDQDAYAKNSKANERSLESIFDEYESVRRSTLTLFKYLPEESFMRGGKGVDIDGSIINQRTVRGLAYHIAGHELRHFNIIKERYVN</sequence>
<name>A0ABV8PN66_9FLAO</name>
<dbReference type="EMBL" id="JBHSCL010000007">
    <property type="protein sequence ID" value="MFC4220959.1"/>
    <property type="molecule type" value="Genomic_DNA"/>
</dbReference>
<keyword evidence="3" id="KW-1185">Reference proteome</keyword>
<dbReference type="Pfam" id="PF12867">
    <property type="entry name" value="DinB_2"/>
    <property type="match status" value="1"/>
</dbReference>
<dbReference type="InterPro" id="IPR034660">
    <property type="entry name" value="DinB/YfiT-like"/>
</dbReference>
<gene>
    <name evidence="2" type="ORF">ACFOWS_12475</name>
</gene>
<dbReference type="SUPFAM" id="SSF109854">
    <property type="entry name" value="DinB/YfiT-like putative metalloenzymes"/>
    <property type="match status" value="1"/>
</dbReference>
<dbReference type="InterPro" id="IPR024775">
    <property type="entry name" value="DinB-like"/>
</dbReference>